<evidence type="ECO:0000313" key="1">
    <source>
        <dbReference type="EMBL" id="UQC78779.1"/>
    </source>
</evidence>
<reference evidence="1" key="1">
    <citation type="journal article" date="2021" name="Mol. Plant Microbe Interact.">
        <title>Complete Genome Sequence of the Plant-Pathogenic Fungus Colletotrichum lupini.</title>
        <authorList>
            <person name="Baroncelli R."/>
            <person name="Pensec F."/>
            <person name="Da Lio D."/>
            <person name="Boufleur T."/>
            <person name="Vicente I."/>
            <person name="Sarrocco S."/>
            <person name="Picot A."/>
            <person name="Baraldi E."/>
            <person name="Sukno S."/>
            <person name="Thon M."/>
            <person name="Le Floch G."/>
        </authorList>
    </citation>
    <scope>NUCLEOTIDE SEQUENCE</scope>
    <source>
        <strain evidence="1">IMI 504893</strain>
    </source>
</reference>
<dbReference type="KEGG" id="clup:CLUP02_04256"/>
<name>A0A9Q8SK32_9PEZI</name>
<gene>
    <name evidence="1" type="ORF">CLUP02_04256</name>
</gene>
<dbReference type="Pfam" id="PF13489">
    <property type="entry name" value="Methyltransf_23"/>
    <property type="match status" value="1"/>
</dbReference>
<organism evidence="1 2">
    <name type="scientific">Colletotrichum lupini</name>
    <dbReference type="NCBI Taxonomy" id="145971"/>
    <lineage>
        <taxon>Eukaryota</taxon>
        <taxon>Fungi</taxon>
        <taxon>Dikarya</taxon>
        <taxon>Ascomycota</taxon>
        <taxon>Pezizomycotina</taxon>
        <taxon>Sordariomycetes</taxon>
        <taxon>Hypocreomycetidae</taxon>
        <taxon>Glomerellales</taxon>
        <taxon>Glomerellaceae</taxon>
        <taxon>Colletotrichum</taxon>
        <taxon>Colletotrichum acutatum species complex</taxon>
    </lineage>
</organism>
<keyword evidence="2" id="KW-1185">Reference proteome</keyword>
<proteinExistence type="predicted"/>
<dbReference type="EMBL" id="CP019474">
    <property type="protein sequence ID" value="UQC78779.1"/>
    <property type="molecule type" value="Genomic_DNA"/>
</dbReference>
<accession>A0A9Q8SK32</accession>
<sequence length="98" mass="11220">MSLRRVDISPIQPDWVPPNCKFQIDDIEQPWTWPMSHFDYVHISHLEGSVAEWPALYAQAFAHIKSGGFVEVKEIDVELCSNHVVYAKKPGKVTKAEE</sequence>
<dbReference type="AlphaFoldDB" id="A0A9Q8SK32"/>
<dbReference type="Proteomes" id="UP000830671">
    <property type="component" value="Chromosome 2"/>
</dbReference>
<dbReference type="GeneID" id="73338282"/>
<dbReference type="RefSeq" id="XP_049140415.1">
    <property type="nucleotide sequence ID" value="XM_049283272.1"/>
</dbReference>
<dbReference type="InterPro" id="IPR029063">
    <property type="entry name" value="SAM-dependent_MTases_sf"/>
</dbReference>
<dbReference type="Gene3D" id="3.40.50.150">
    <property type="entry name" value="Vaccinia Virus protein VP39"/>
    <property type="match status" value="1"/>
</dbReference>
<dbReference type="SUPFAM" id="SSF53335">
    <property type="entry name" value="S-adenosyl-L-methionine-dependent methyltransferases"/>
    <property type="match status" value="1"/>
</dbReference>
<evidence type="ECO:0000313" key="2">
    <source>
        <dbReference type="Proteomes" id="UP000830671"/>
    </source>
</evidence>
<protein>
    <submittedName>
        <fullName evidence="1">UMTA</fullName>
    </submittedName>
</protein>